<evidence type="ECO:0000256" key="3">
    <source>
        <dbReference type="ARBA" id="ARBA00022692"/>
    </source>
</evidence>
<evidence type="ECO:0000256" key="5">
    <source>
        <dbReference type="ARBA" id="ARBA00023136"/>
    </source>
</evidence>
<name>A0ABS2RBB4_9BACI</name>
<comment type="function">
    <text evidence="9 10">Fluoride-specific ion channel. Important for reducing fluoride concentration in the cell, thus reducing its toxicity.</text>
</comment>
<dbReference type="EMBL" id="JAFBFH010000030">
    <property type="protein sequence ID" value="MBM7716625.1"/>
    <property type="molecule type" value="Genomic_DNA"/>
</dbReference>
<evidence type="ECO:0000256" key="7">
    <source>
        <dbReference type="ARBA" id="ARBA00035120"/>
    </source>
</evidence>
<dbReference type="HAMAP" id="MF_00454">
    <property type="entry name" value="FluC"/>
    <property type="match status" value="1"/>
</dbReference>
<gene>
    <name evidence="10" type="primary">fluC</name>
    <name evidence="10" type="synonym">crcB</name>
    <name evidence="11" type="ORF">JOC94_003646</name>
</gene>
<evidence type="ECO:0000256" key="1">
    <source>
        <dbReference type="ARBA" id="ARBA00004651"/>
    </source>
</evidence>
<feature type="transmembrane region" description="Helical" evidence="10">
    <location>
        <begin position="62"/>
        <end position="81"/>
    </location>
</feature>
<feature type="binding site" evidence="10">
    <location>
        <position position="76"/>
    </location>
    <ligand>
        <name>Na(+)</name>
        <dbReference type="ChEBI" id="CHEBI:29101"/>
        <note>structural</note>
    </ligand>
</feature>
<dbReference type="PANTHER" id="PTHR28259">
    <property type="entry name" value="FLUORIDE EXPORT PROTEIN 1-RELATED"/>
    <property type="match status" value="1"/>
</dbReference>
<dbReference type="NCBIfam" id="TIGR00494">
    <property type="entry name" value="crcB"/>
    <property type="match status" value="1"/>
</dbReference>
<keyword evidence="10" id="KW-0479">Metal-binding</keyword>
<evidence type="ECO:0000313" key="11">
    <source>
        <dbReference type="EMBL" id="MBM7716625.1"/>
    </source>
</evidence>
<keyword evidence="3 10" id="KW-0812">Transmembrane</keyword>
<evidence type="ECO:0000256" key="8">
    <source>
        <dbReference type="ARBA" id="ARBA00035585"/>
    </source>
</evidence>
<comment type="caution">
    <text evidence="11">The sequence shown here is derived from an EMBL/GenBank/DDBJ whole genome shotgun (WGS) entry which is preliminary data.</text>
</comment>
<keyword evidence="12" id="KW-1185">Reference proteome</keyword>
<comment type="similarity">
    <text evidence="7 10">Belongs to the fluoride channel Fluc/FEX (TC 1.A.43) family.</text>
</comment>
<evidence type="ECO:0000256" key="6">
    <source>
        <dbReference type="ARBA" id="ARBA00023303"/>
    </source>
</evidence>
<protein>
    <recommendedName>
        <fullName evidence="10">Fluoride-specific ion channel FluC</fullName>
    </recommendedName>
</protein>
<feature type="binding site" evidence="10">
    <location>
        <position position="73"/>
    </location>
    <ligand>
        <name>Na(+)</name>
        <dbReference type="ChEBI" id="CHEBI:29101"/>
        <note>structural</note>
    </ligand>
</feature>
<dbReference type="InterPro" id="IPR003691">
    <property type="entry name" value="FluC"/>
</dbReference>
<dbReference type="Proteomes" id="UP000823485">
    <property type="component" value="Unassembled WGS sequence"/>
</dbReference>
<accession>A0ABS2RBB4</accession>
<keyword evidence="6 10" id="KW-0407">Ion channel</keyword>
<evidence type="ECO:0000256" key="4">
    <source>
        <dbReference type="ARBA" id="ARBA00022989"/>
    </source>
</evidence>
<dbReference type="RefSeq" id="WP_077110315.1">
    <property type="nucleotide sequence ID" value="NZ_JAFBFH010000030.1"/>
</dbReference>
<feature type="transmembrane region" description="Helical" evidence="10">
    <location>
        <begin position="5"/>
        <end position="25"/>
    </location>
</feature>
<organism evidence="11 12">
    <name type="scientific">Siminovitchia thermophila</name>
    <dbReference type="NCBI Taxonomy" id="1245522"/>
    <lineage>
        <taxon>Bacteria</taxon>
        <taxon>Bacillati</taxon>
        <taxon>Bacillota</taxon>
        <taxon>Bacilli</taxon>
        <taxon>Bacillales</taxon>
        <taxon>Bacillaceae</taxon>
        <taxon>Siminovitchia</taxon>
    </lineage>
</organism>
<dbReference type="PANTHER" id="PTHR28259:SF1">
    <property type="entry name" value="FLUORIDE EXPORT PROTEIN 1-RELATED"/>
    <property type="match status" value="1"/>
</dbReference>
<evidence type="ECO:0000256" key="2">
    <source>
        <dbReference type="ARBA" id="ARBA00022475"/>
    </source>
</evidence>
<keyword evidence="10" id="KW-0915">Sodium</keyword>
<keyword evidence="4 10" id="KW-1133">Transmembrane helix</keyword>
<dbReference type="Pfam" id="PF02537">
    <property type="entry name" value="CRCB"/>
    <property type="match status" value="1"/>
</dbReference>
<sequence>MNYIAVGIGGMAGSVLRYLIGLYTIELWHGGFPYGTFIVNVTGALILGFLTGWQYGKKLPSYIVSGLGTGFIGSFTTFSALSLETVQLIDTSPLTALLYVVLSSVIGLFMAFFGLLLGKNSSRKDTV</sequence>
<keyword evidence="10" id="KW-0406">Ion transport</keyword>
<reference evidence="11 12" key="1">
    <citation type="submission" date="2021-01" db="EMBL/GenBank/DDBJ databases">
        <title>Genomic Encyclopedia of Type Strains, Phase IV (KMG-IV): sequencing the most valuable type-strain genomes for metagenomic binning, comparative biology and taxonomic classification.</title>
        <authorList>
            <person name="Goeker M."/>
        </authorList>
    </citation>
    <scope>NUCLEOTIDE SEQUENCE [LARGE SCALE GENOMIC DNA]</scope>
    <source>
        <strain evidence="11 12">DSM 105453</strain>
    </source>
</reference>
<comment type="activity regulation">
    <text evidence="10">Na(+) is not transported, but it plays an essential structural role and its presence is essential for fluoride channel function.</text>
</comment>
<comment type="catalytic activity">
    <reaction evidence="8">
        <text>fluoride(in) = fluoride(out)</text>
        <dbReference type="Rhea" id="RHEA:76159"/>
        <dbReference type="ChEBI" id="CHEBI:17051"/>
    </reaction>
    <physiologicalReaction direction="left-to-right" evidence="8">
        <dbReference type="Rhea" id="RHEA:76160"/>
    </physiologicalReaction>
</comment>
<keyword evidence="2 10" id="KW-1003">Cell membrane</keyword>
<evidence type="ECO:0000256" key="9">
    <source>
        <dbReference type="ARBA" id="ARBA00049940"/>
    </source>
</evidence>
<comment type="subcellular location">
    <subcellularLocation>
        <location evidence="1 10">Cell membrane</location>
        <topology evidence="1 10">Multi-pass membrane protein</topology>
    </subcellularLocation>
</comment>
<keyword evidence="10" id="KW-0813">Transport</keyword>
<proteinExistence type="inferred from homology"/>
<feature type="transmembrane region" description="Helical" evidence="10">
    <location>
        <begin position="31"/>
        <end position="50"/>
    </location>
</feature>
<evidence type="ECO:0000313" key="12">
    <source>
        <dbReference type="Proteomes" id="UP000823485"/>
    </source>
</evidence>
<evidence type="ECO:0000256" key="10">
    <source>
        <dbReference type="HAMAP-Rule" id="MF_00454"/>
    </source>
</evidence>
<keyword evidence="5 10" id="KW-0472">Membrane</keyword>
<feature type="transmembrane region" description="Helical" evidence="10">
    <location>
        <begin position="96"/>
        <end position="117"/>
    </location>
</feature>